<evidence type="ECO:0000313" key="1">
    <source>
        <dbReference type="EMBL" id="PWK14382.1"/>
    </source>
</evidence>
<dbReference type="OrthoDB" id="1683552at2"/>
<evidence type="ECO:0000313" key="2">
    <source>
        <dbReference type="Proteomes" id="UP000245634"/>
    </source>
</evidence>
<comment type="caution">
    <text evidence="1">The sequence shown here is derived from an EMBL/GenBank/DDBJ whole genome shotgun (WGS) entry which is preliminary data.</text>
</comment>
<dbReference type="Proteomes" id="UP000245634">
    <property type="component" value="Unassembled WGS sequence"/>
</dbReference>
<keyword evidence="2" id="KW-1185">Reference proteome</keyword>
<sequence length="77" mass="8569">MELVCPLCNGLKDVRAMCRACGVRLEDGGMITDYVGPYSPYELTPQMKQEHGGLCTHLLYCSTCGEQTYLIAQSEYI</sequence>
<protein>
    <submittedName>
        <fullName evidence="1">Uncharacterized protein</fullName>
    </submittedName>
</protein>
<name>A0A316DBB6_9BACL</name>
<dbReference type="RefSeq" id="WP_109687836.1">
    <property type="nucleotide sequence ID" value="NZ_QGGL01000005.1"/>
</dbReference>
<proteinExistence type="predicted"/>
<organism evidence="1 2">
    <name type="scientific">Tumebacillus permanentifrigoris</name>
    <dbReference type="NCBI Taxonomy" id="378543"/>
    <lineage>
        <taxon>Bacteria</taxon>
        <taxon>Bacillati</taxon>
        <taxon>Bacillota</taxon>
        <taxon>Bacilli</taxon>
        <taxon>Bacillales</taxon>
        <taxon>Alicyclobacillaceae</taxon>
        <taxon>Tumebacillus</taxon>
    </lineage>
</organism>
<dbReference type="AlphaFoldDB" id="A0A316DBB6"/>
<dbReference type="EMBL" id="QGGL01000005">
    <property type="protein sequence ID" value="PWK14382.1"/>
    <property type="molecule type" value="Genomic_DNA"/>
</dbReference>
<accession>A0A316DBB6</accession>
<reference evidence="1 2" key="1">
    <citation type="submission" date="2018-05" db="EMBL/GenBank/DDBJ databases">
        <title>Genomic Encyclopedia of Type Strains, Phase IV (KMG-IV): sequencing the most valuable type-strain genomes for metagenomic binning, comparative biology and taxonomic classification.</title>
        <authorList>
            <person name="Goeker M."/>
        </authorList>
    </citation>
    <scope>NUCLEOTIDE SEQUENCE [LARGE SCALE GENOMIC DNA]</scope>
    <source>
        <strain evidence="1 2">DSM 18773</strain>
    </source>
</reference>
<gene>
    <name evidence="1" type="ORF">C7459_105139</name>
</gene>